<dbReference type="AlphaFoldDB" id="A0A3Q2CT31"/>
<dbReference type="InterPro" id="IPR016186">
    <property type="entry name" value="C-type_lectin-like/link_sf"/>
</dbReference>
<keyword evidence="3" id="KW-1185">Reference proteome</keyword>
<dbReference type="InterPro" id="IPR001304">
    <property type="entry name" value="C-type_lectin-like"/>
</dbReference>
<reference evidence="2" key="1">
    <citation type="submission" date="2025-08" db="UniProtKB">
        <authorList>
            <consortium name="Ensembl"/>
        </authorList>
    </citation>
    <scope>IDENTIFICATION</scope>
</reference>
<dbReference type="Pfam" id="PF00059">
    <property type="entry name" value="Lectin_C"/>
    <property type="match status" value="1"/>
</dbReference>
<evidence type="ECO:0000313" key="2">
    <source>
        <dbReference type="Ensembl" id="ENSCVAP00000008789.1"/>
    </source>
</evidence>
<organism evidence="2 3">
    <name type="scientific">Cyprinodon variegatus</name>
    <name type="common">Sheepshead minnow</name>
    <dbReference type="NCBI Taxonomy" id="28743"/>
    <lineage>
        <taxon>Eukaryota</taxon>
        <taxon>Metazoa</taxon>
        <taxon>Chordata</taxon>
        <taxon>Craniata</taxon>
        <taxon>Vertebrata</taxon>
        <taxon>Euteleostomi</taxon>
        <taxon>Actinopterygii</taxon>
        <taxon>Neopterygii</taxon>
        <taxon>Teleostei</taxon>
        <taxon>Neoteleostei</taxon>
        <taxon>Acanthomorphata</taxon>
        <taxon>Ovalentaria</taxon>
        <taxon>Atherinomorphae</taxon>
        <taxon>Cyprinodontiformes</taxon>
        <taxon>Cyprinodontidae</taxon>
        <taxon>Cyprinodon</taxon>
    </lineage>
</organism>
<name>A0A3Q2CT31_CYPVA</name>
<accession>A0A3Q2CT31</accession>
<dbReference type="InterPro" id="IPR016187">
    <property type="entry name" value="CTDL_fold"/>
</dbReference>
<dbReference type="PROSITE" id="PS50041">
    <property type="entry name" value="C_TYPE_LECTIN_2"/>
    <property type="match status" value="1"/>
</dbReference>
<sequence length="161" mass="18568">LFHCSHLDPEFVYVSTTMPWSNAQTYCRENFVDMASIRNDTEYQQVQSLIPYGHYPWIGLYREPNLQWSNGSSVLFTSWDTSGIFIGSMRVICGATSTGRSGKWKMLSCETRLPFVCNGPPGECVLKLKSEYKKLLLISIRHVLMSIIFLFSFWQKCIFPD</sequence>
<dbReference type="SMART" id="SM00034">
    <property type="entry name" value="CLECT"/>
    <property type="match status" value="1"/>
</dbReference>
<dbReference type="PANTHER" id="PTHR45784:SF3">
    <property type="entry name" value="C-TYPE LECTIN DOMAIN FAMILY 4 MEMBER K-LIKE-RELATED"/>
    <property type="match status" value="1"/>
</dbReference>
<feature type="domain" description="C-type lectin" evidence="1">
    <location>
        <begin position="11"/>
        <end position="118"/>
    </location>
</feature>
<proteinExistence type="predicted"/>
<dbReference type="Proteomes" id="UP000265020">
    <property type="component" value="Unassembled WGS sequence"/>
</dbReference>
<evidence type="ECO:0000259" key="1">
    <source>
        <dbReference type="PROSITE" id="PS50041"/>
    </source>
</evidence>
<protein>
    <recommendedName>
        <fullName evidence="1">C-type lectin domain-containing protein</fullName>
    </recommendedName>
</protein>
<evidence type="ECO:0000313" key="3">
    <source>
        <dbReference type="Proteomes" id="UP000265020"/>
    </source>
</evidence>
<dbReference type="Ensembl" id="ENSCVAT00000001026.1">
    <property type="protein sequence ID" value="ENSCVAP00000008789.1"/>
    <property type="gene ID" value="ENSCVAG00000010657.1"/>
</dbReference>
<dbReference type="GeneTree" id="ENSGT00940000174504"/>
<dbReference type="Gene3D" id="3.10.100.10">
    <property type="entry name" value="Mannose-Binding Protein A, subunit A"/>
    <property type="match status" value="1"/>
</dbReference>
<dbReference type="PANTHER" id="PTHR45784">
    <property type="entry name" value="C-TYPE LECTIN DOMAIN FAMILY 20 MEMBER A-RELATED"/>
    <property type="match status" value="1"/>
</dbReference>
<dbReference type="SUPFAM" id="SSF56436">
    <property type="entry name" value="C-type lectin-like"/>
    <property type="match status" value="1"/>
</dbReference>
<reference evidence="2" key="2">
    <citation type="submission" date="2025-09" db="UniProtKB">
        <authorList>
            <consortium name="Ensembl"/>
        </authorList>
    </citation>
    <scope>IDENTIFICATION</scope>
</reference>
<dbReference type="OMA" id="YIFVNER"/>